<dbReference type="AlphaFoldDB" id="A0A8J9Z8X2"/>
<gene>
    <name evidence="3" type="primary">Hypp8529</name>
    <name evidence="3" type="ORF">BLAG_LOCUS10337</name>
</gene>
<name>A0A8J9Z8X2_BRALA</name>
<keyword evidence="2" id="KW-0472">Membrane</keyword>
<protein>
    <submittedName>
        <fullName evidence="3">Hypp8529 protein</fullName>
    </submittedName>
</protein>
<feature type="region of interest" description="Disordered" evidence="1">
    <location>
        <begin position="314"/>
        <end position="345"/>
    </location>
</feature>
<organism evidence="3 4">
    <name type="scientific">Branchiostoma lanceolatum</name>
    <name type="common">Common lancelet</name>
    <name type="synonym">Amphioxus lanceolatum</name>
    <dbReference type="NCBI Taxonomy" id="7740"/>
    <lineage>
        <taxon>Eukaryota</taxon>
        <taxon>Metazoa</taxon>
        <taxon>Chordata</taxon>
        <taxon>Cephalochordata</taxon>
        <taxon>Leptocardii</taxon>
        <taxon>Amphioxiformes</taxon>
        <taxon>Branchiostomatidae</taxon>
        <taxon>Branchiostoma</taxon>
    </lineage>
</organism>
<evidence type="ECO:0000313" key="3">
    <source>
        <dbReference type="EMBL" id="CAH1249131.1"/>
    </source>
</evidence>
<keyword evidence="2" id="KW-1133">Transmembrane helix</keyword>
<evidence type="ECO:0000256" key="1">
    <source>
        <dbReference type="SAM" id="MobiDB-lite"/>
    </source>
</evidence>
<proteinExistence type="predicted"/>
<reference evidence="3" key="1">
    <citation type="submission" date="2022-01" db="EMBL/GenBank/DDBJ databases">
        <authorList>
            <person name="Braso-Vives M."/>
        </authorList>
    </citation>
    <scope>NUCLEOTIDE SEQUENCE</scope>
</reference>
<keyword evidence="4" id="KW-1185">Reference proteome</keyword>
<dbReference type="Proteomes" id="UP000838412">
    <property type="component" value="Chromosome 17"/>
</dbReference>
<dbReference type="EMBL" id="OV696702">
    <property type="protein sequence ID" value="CAH1249131.1"/>
    <property type="molecule type" value="Genomic_DNA"/>
</dbReference>
<sequence>MYVILLHAENNLNVLGLSAELIICTGLVTLFCYCFIFGIAICVIKNRSASKEDGEESDTVEGHEETKDQFTDIDGDMARHYENDDQFTDIDGDMARHYENDDQFTDINGDMARHYENDDQFTDINGDMARHYENDDQFTDINGDMARHYENDDQFTEIDGDMARHYENDDQFLDASADLTRLYENNDQFKDRDGDMAKHYENDDQFPDEERAFEGHYGNGINAESAFKTGQAYDVSDAIQEMAPPLYNSNSVEEQQGPIVQVDEQATDNNLAHEYVTFPDSQKTTGEQQGATKVPKECDVMVFSDTKTDDVLDHGRVTFPSTPNTCEKEIKTRNEEPNKAVGEGK</sequence>
<feature type="compositionally biased region" description="Basic and acidic residues" evidence="1">
    <location>
        <begin position="326"/>
        <end position="345"/>
    </location>
</feature>
<feature type="transmembrane region" description="Helical" evidence="2">
    <location>
        <begin position="20"/>
        <end position="44"/>
    </location>
</feature>
<evidence type="ECO:0000313" key="4">
    <source>
        <dbReference type="Proteomes" id="UP000838412"/>
    </source>
</evidence>
<evidence type="ECO:0000256" key="2">
    <source>
        <dbReference type="SAM" id="Phobius"/>
    </source>
</evidence>
<accession>A0A8J9Z8X2</accession>
<keyword evidence="2" id="KW-0812">Transmembrane</keyword>